<keyword evidence="1" id="KW-1133">Transmembrane helix</keyword>
<keyword evidence="1" id="KW-0472">Membrane</keyword>
<dbReference type="Proteomes" id="UP000531659">
    <property type="component" value="Unassembled WGS sequence"/>
</dbReference>
<evidence type="ECO:0000313" key="2">
    <source>
        <dbReference type="EMBL" id="NNU74599.1"/>
    </source>
</evidence>
<protein>
    <submittedName>
        <fullName evidence="2">DUF445 domain-containing protein</fullName>
    </submittedName>
</protein>
<organism evidence="2 3">
    <name type="scientific">Clostridium estertheticum</name>
    <dbReference type="NCBI Taxonomy" id="238834"/>
    <lineage>
        <taxon>Bacteria</taxon>
        <taxon>Bacillati</taxon>
        <taxon>Bacillota</taxon>
        <taxon>Clostridia</taxon>
        <taxon>Eubacteriales</taxon>
        <taxon>Clostridiaceae</taxon>
        <taxon>Clostridium</taxon>
    </lineage>
</organism>
<proteinExistence type="predicted"/>
<feature type="transmembrane region" description="Helical" evidence="1">
    <location>
        <begin position="37"/>
        <end position="60"/>
    </location>
</feature>
<dbReference type="GO" id="GO:0005886">
    <property type="term" value="C:plasma membrane"/>
    <property type="evidence" value="ECO:0007669"/>
    <property type="project" value="TreeGrafter"/>
</dbReference>
<dbReference type="Pfam" id="PF04286">
    <property type="entry name" value="DUF445"/>
    <property type="match status" value="1"/>
</dbReference>
<gene>
    <name evidence="2" type="ORF">HLQ16_01395</name>
</gene>
<feature type="transmembrane region" description="Helical" evidence="1">
    <location>
        <begin position="7"/>
        <end position="25"/>
    </location>
</feature>
<reference evidence="2 3" key="1">
    <citation type="submission" date="2020-05" db="EMBL/GenBank/DDBJ databases">
        <title>Complete genome of Clostridium estertheticum subspecies estertheticum, isolated from Vacuum packed lamb meat from New Zealand imported to Switzerland.</title>
        <authorList>
            <person name="Wambui J."/>
            <person name="Stevens M.J.A."/>
            <person name="Stephan R."/>
        </authorList>
    </citation>
    <scope>NUCLEOTIDE SEQUENCE [LARGE SCALE GENOMIC DNA]</scope>
    <source>
        <strain evidence="2 3">CEST001</strain>
    </source>
</reference>
<sequence length="457" mass="52254">MIKNKKIADLSVALLISLVIIINLVKINFGSTDYLEMLSFIIEAALVGAIADWFAITALFKEPFLVGKIPIIASHTAIISKNRIIIVNAVANMVQNELLSEKILKSKIEEINIADRLIEFIDKNIKIKSQLYEKLIDFFIEKLVNIDSLKLALSLETNLKQKIEHIEISVYIDKAITFGVQSDEFKEIFNIILDNIIEYVNREETFKILNVFANEILKKESNNIFMKKIIGILESVNAINTSDITRSILKQANNLLINLKDEDDVLRIEIIDQIKQLLEKANTDDYVKSDINEWQIRIIKEIPLKGYLNIIIQNVIAIISEKQVYLNNNYLNDSDKFEKGLLAKQDVISIISWIRTELQKSFNNLKNDSNNKKTMDDFIKKSIFKVIESKYQNIGDIVKQVLNNMDDNSLNNFVIKKAGNELHGIRINGCVVGALFGGFVFALTHLIYDFILPNIKF</sequence>
<keyword evidence="1" id="KW-0812">Transmembrane</keyword>
<dbReference type="RefSeq" id="WP_171295461.1">
    <property type="nucleotide sequence ID" value="NZ_CP077615.1"/>
</dbReference>
<feature type="transmembrane region" description="Helical" evidence="1">
    <location>
        <begin position="425"/>
        <end position="448"/>
    </location>
</feature>
<comment type="caution">
    <text evidence="2">The sequence shown here is derived from an EMBL/GenBank/DDBJ whole genome shotgun (WGS) entry which is preliminary data.</text>
</comment>
<dbReference type="InterPro" id="IPR007383">
    <property type="entry name" value="DUF445"/>
</dbReference>
<dbReference type="AlphaFoldDB" id="A0A7Y3SVF4"/>
<dbReference type="PANTHER" id="PTHR38442">
    <property type="entry name" value="INNER MEMBRANE PROTEIN-RELATED"/>
    <property type="match status" value="1"/>
</dbReference>
<name>A0A7Y3SVF4_9CLOT</name>
<dbReference type="GeneID" id="83592028"/>
<dbReference type="PANTHER" id="PTHR38442:SF1">
    <property type="entry name" value="INNER MEMBRANE PROTEIN"/>
    <property type="match status" value="1"/>
</dbReference>
<evidence type="ECO:0000256" key="1">
    <source>
        <dbReference type="SAM" id="Phobius"/>
    </source>
</evidence>
<dbReference type="EMBL" id="JABEYB010000001">
    <property type="protein sequence ID" value="NNU74599.1"/>
    <property type="molecule type" value="Genomic_DNA"/>
</dbReference>
<evidence type="ECO:0000313" key="3">
    <source>
        <dbReference type="Proteomes" id="UP000531659"/>
    </source>
</evidence>
<accession>A0A7Y3SVF4</accession>